<organism evidence="1">
    <name type="scientific">marine sediment metagenome</name>
    <dbReference type="NCBI Taxonomy" id="412755"/>
    <lineage>
        <taxon>unclassified sequences</taxon>
        <taxon>metagenomes</taxon>
        <taxon>ecological metagenomes</taxon>
    </lineage>
</organism>
<accession>X1HJ53</accession>
<sequence length="158" mass="17841">MVKVTEIDCSTANCEHTEECYEKGTFSGKGHLVIHRETPPGAYEPSYTDKIISFDFNFRIFDKYGDIGYYINYSYYFTGASYSLDTKQWTHYLSGVTNGSVVGSLFCYEGKWAEGGSWVGPFGIPELTYHGDHLRVIFTDSTYPTQHSGMAICPRVSK</sequence>
<gene>
    <name evidence="1" type="ORF">S03H2_40093</name>
</gene>
<dbReference type="AlphaFoldDB" id="X1HJ53"/>
<comment type="caution">
    <text evidence="1">The sequence shown here is derived from an EMBL/GenBank/DDBJ whole genome shotgun (WGS) entry which is preliminary data.</text>
</comment>
<dbReference type="EMBL" id="BARU01024832">
    <property type="protein sequence ID" value="GAH53859.1"/>
    <property type="molecule type" value="Genomic_DNA"/>
</dbReference>
<name>X1HJ53_9ZZZZ</name>
<evidence type="ECO:0000313" key="1">
    <source>
        <dbReference type="EMBL" id="GAH53859.1"/>
    </source>
</evidence>
<reference evidence="1" key="1">
    <citation type="journal article" date="2014" name="Front. Microbiol.">
        <title>High frequency of phylogenetically diverse reductive dehalogenase-homologous genes in deep subseafloor sedimentary metagenomes.</title>
        <authorList>
            <person name="Kawai M."/>
            <person name="Futagami T."/>
            <person name="Toyoda A."/>
            <person name="Takaki Y."/>
            <person name="Nishi S."/>
            <person name="Hori S."/>
            <person name="Arai W."/>
            <person name="Tsubouchi T."/>
            <person name="Morono Y."/>
            <person name="Uchiyama I."/>
            <person name="Ito T."/>
            <person name="Fujiyama A."/>
            <person name="Inagaki F."/>
            <person name="Takami H."/>
        </authorList>
    </citation>
    <scope>NUCLEOTIDE SEQUENCE</scope>
    <source>
        <strain evidence="1">Expedition CK06-06</strain>
    </source>
</reference>
<protein>
    <submittedName>
        <fullName evidence="1">Uncharacterized protein</fullName>
    </submittedName>
</protein>
<proteinExistence type="predicted"/>